<feature type="transmembrane region" description="Helical" evidence="1">
    <location>
        <begin position="34"/>
        <end position="60"/>
    </location>
</feature>
<dbReference type="InterPro" id="IPR025519">
    <property type="entry name" value="DUF4407"/>
</dbReference>
<evidence type="ECO:0000313" key="3">
    <source>
        <dbReference type="Proteomes" id="UP000184147"/>
    </source>
</evidence>
<evidence type="ECO:0000256" key="1">
    <source>
        <dbReference type="SAM" id="Phobius"/>
    </source>
</evidence>
<organism evidence="2 3">
    <name type="scientific">Flavobacterium fontis</name>
    <dbReference type="NCBI Taxonomy" id="1124188"/>
    <lineage>
        <taxon>Bacteria</taxon>
        <taxon>Pseudomonadati</taxon>
        <taxon>Bacteroidota</taxon>
        <taxon>Flavobacteriia</taxon>
        <taxon>Flavobacteriales</taxon>
        <taxon>Flavobacteriaceae</taxon>
        <taxon>Flavobacterium</taxon>
    </lineage>
</organism>
<feature type="transmembrane region" description="Helical" evidence="1">
    <location>
        <begin position="326"/>
        <end position="344"/>
    </location>
</feature>
<evidence type="ECO:0008006" key="4">
    <source>
        <dbReference type="Google" id="ProtNLM"/>
    </source>
</evidence>
<protein>
    <recommendedName>
        <fullName evidence="4">DUF4407 domain-containing protein</fullName>
    </recommendedName>
</protein>
<dbReference type="AlphaFoldDB" id="A0A1M5CDW1"/>
<dbReference type="RefSeq" id="WP_073363875.1">
    <property type="nucleotide sequence ID" value="NZ_FQVQ01000011.1"/>
</dbReference>
<keyword evidence="3" id="KW-1185">Reference proteome</keyword>
<dbReference type="STRING" id="1124188.SAMN05444377_11187"/>
<keyword evidence="1" id="KW-1133">Transmembrane helix</keyword>
<name>A0A1M5CDW1_9FLAO</name>
<proteinExistence type="predicted"/>
<dbReference type="OrthoDB" id="639894at2"/>
<keyword evidence="1" id="KW-0472">Membrane</keyword>
<gene>
    <name evidence="2" type="ORF">SAMN05444377_11187</name>
</gene>
<feature type="transmembrane region" description="Helical" evidence="1">
    <location>
        <begin position="117"/>
        <end position="137"/>
    </location>
</feature>
<dbReference type="Pfam" id="PF14362">
    <property type="entry name" value="DUF4407"/>
    <property type="match status" value="1"/>
</dbReference>
<feature type="transmembrane region" description="Helical" evidence="1">
    <location>
        <begin position="72"/>
        <end position="96"/>
    </location>
</feature>
<sequence>MNKKLSDIRLFLFTCSGEDNYILKRCNWGIQKRFALIGFFVLLIFIGCFFSATLFCISLFQRASLLSVFIGIFWGAMVVNMYLLLLHTISPAIIPSESKKKRNKKAVVENTDIQNRFLTFSMFLRISFMMLLAIIIAQPLNYDLLGSSVKTEIDQHKIEESIKLYIVTNKHLIESELENQKVLNQKITNKLNADDISLISVNLQLIKNKINRDSVFVIDATKKLNQLKKIDNRLILSSSEKLKKNFIINDLERQLNGEIATDISFVATLNSISISGYFNNDFKNFKSKMISLMYEKISNYNKLNELLNKSNFYVKTIQILLVENPLSWFITSIVCLVFLLPIYFKYKARDISTKIFQLENHKPEIIKLRNELINTTDFNWLENKIISININQIKTSDYYFMRMLIEHKTILIEYNQTKDKFSKILTDNVKQYNKSVRDKLDPLLNKLKSINLKRYLVYQELVNTELKDEIIVKYEHWLDMPFRTIREKKLPIINTEVGLLDFVYNNHKEGTEEI</sequence>
<evidence type="ECO:0000313" key="2">
    <source>
        <dbReference type="EMBL" id="SHF52891.1"/>
    </source>
</evidence>
<dbReference type="Proteomes" id="UP000184147">
    <property type="component" value="Unassembled WGS sequence"/>
</dbReference>
<keyword evidence="1" id="KW-0812">Transmembrane</keyword>
<dbReference type="EMBL" id="FQVQ01000011">
    <property type="protein sequence ID" value="SHF52891.1"/>
    <property type="molecule type" value="Genomic_DNA"/>
</dbReference>
<accession>A0A1M5CDW1</accession>
<reference evidence="2 3" key="1">
    <citation type="submission" date="2016-11" db="EMBL/GenBank/DDBJ databases">
        <authorList>
            <person name="Jaros S."/>
            <person name="Januszkiewicz K."/>
            <person name="Wedrychowicz H."/>
        </authorList>
    </citation>
    <scope>NUCLEOTIDE SEQUENCE [LARGE SCALE GENOMIC DNA]</scope>
    <source>
        <strain evidence="2 3">DSM 25660</strain>
    </source>
</reference>